<evidence type="ECO:0000313" key="5">
    <source>
        <dbReference type="EMBL" id="KAK8244701.1"/>
    </source>
</evidence>
<feature type="compositionally biased region" description="Basic and acidic residues" evidence="3">
    <location>
        <begin position="65"/>
        <end position="82"/>
    </location>
</feature>
<accession>A0ABR1Z173</accession>
<dbReference type="SMART" id="SM00360">
    <property type="entry name" value="RRM"/>
    <property type="match status" value="2"/>
</dbReference>
<keyword evidence="6" id="KW-1185">Reference proteome</keyword>
<feature type="compositionally biased region" description="Polar residues" evidence="3">
    <location>
        <begin position="83"/>
        <end position="97"/>
    </location>
</feature>
<feature type="compositionally biased region" description="Acidic residues" evidence="3">
    <location>
        <begin position="324"/>
        <end position="343"/>
    </location>
</feature>
<name>A0ABR1Z173_9PEZI</name>
<evidence type="ECO:0000256" key="2">
    <source>
        <dbReference type="PROSITE-ProRule" id="PRU00176"/>
    </source>
</evidence>
<dbReference type="PROSITE" id="PS50102">
    <property type="entry name" value="RRM"/>
    <property type="match status" value="2"/>
</dbReference>
<gene>
    <name evidence="5" type="ORF">HDK90DRAFT_478269</name>
</gene>
<sequence>MAATSADDAARQERREKKKALRKALAEAEAAESIDDAKAKRKRKRSNLPDEGEELEVDITAPEPLSKREQRLAKKGKFDPKTKSTAPPKSASPQQSESGDEEEDGKEDGDAAAAPKKHKKEKKEKSEHGIWIGNLPWTATRETLREFLVKHAGIADSQITRVNMPAPDKAAVAKMAIKPHNKGFAYVDFDSGPALDAAIGVSETLMSGRRVLIKNANSFEGRPKQEAGSGEGGEAKGPGMSKTQAVQAGGGKEPSKRIFVGNLTFDVTREDLVQHYSKCGEVADVFLATFQDSGKCKGYGWVTFETIDAAAAAVAGYVRVPVGGDDDDSDEEMEDADAAEDGDEKTTEKKAKKPKKMRKWFVNRLGGRDLRVEFAEDKQTRYKKRYGKEGKQGDGEEANERRPPRREPKKVDARNIKPGAALANAPRASGAIVEGQGTKITFD</sequence>
<feature type="domain" description="RRM" evidence="4">
    <location>
        <begin position="128"/>
        <end position="218"/>
    </location>
</feature>
<reference evidence="5 6" key="1">
    <citation type="submission" date="2024-04" db="EMBL/GenBank/DDBJ databases">
        <title>Phyllosticta paracitricarpa is synonymous to the EU quarantine fungus P. citricarpa based on phylogenomic analyses.</title>
        <authorList>
            <consortium name="Lawrence Berkeley National Laboratory"/>
            <person name="Van Ingen-Buijs V.A."/>
            <person name="Van Westerhoven A.C."/>
            <person name="Haridas S."/>
            <person name="Skiadas P."/>
            <person name="Martin F."/>
            <person name="Groenewald J.Z."/>
            <person name="Crous P.W."/>
            <person name="Seidl M.F."/>
        </authorList>
    </citation>
    <scope>NUCLEOTIDE SEQUENCE [LARGE SCALE GENOMIC DNA]</scope>
    <source>
        <strain evidence="5 6">CBS 123374</strain>
    </source>
</reference>
<feature type="region of interest" description="Disordered" evidence="3">
    <location>
        <begin position="323"/>
        <end position="353"/>
    </location>
</feature>
<evidence type="ECO:0000313" key="6">
    <source>
        <dbReference type="Proteomes" id="UP001492380"/>
    </source>
</evidence>
<dbReference type="Pfam" id="PF00076">
    <property type="entry name" value="RRM_1"/>
    <property type="match status" value="1"/>
</dbReference>
<dbReference type="Proteomes" id="UP001492380">
    <property type="component" value="Unassembled WGS sequence"/>
</dbReference>
<dbReference type="SUPFAM" id="SSF54928">
    <property type="entry name" value="RNA-binding domain, RBD"/>
    <property type="match status" value="1"/>
</dbReference>
<keyword evidence="1 2" id="KW-0694">RNA-binding</keyword>
<dbReference type="EMBL" id="JBBWRZ010000002">
    <property type="protein sequence ID" value="KAK8244701.1"/>
    <property type="molecule type" value="Genomic_DNA"/>
</dbReference>
<feature type="region of interest" description="Disordered" evidence="3">
    <location>
        <begin position="1"/>
        <end position="127"/>
    </location>
</feature>
<evidence type="ECO:0000259" key="4">
    <source>
        <dbReference type="PROSITE" id="PS50102"/>
    </source>
</evidence>
<feature type="compositionally biased region" description="Basic and acidic residues" evidence="3">
    <location>
        <begin position="387"/>
        <end position="415"/>
    </location>
</feature>
<dbReference type="Gene3D" id="3.30.70.330">
    <property type="match status" value="2"/>
</dbReference>
<dbReference type="InterPro" id="IPR050502">
    <property type="entry name" value="Euk_RNA-bind_prot"/>
</dbReference>
<feature type="domain" description="RRM" evidence="4">
    <location>
        <begin position="256"/>
        <end position="377"/>
    </location>
</feature>
<organism evidence="5 6">
    <name type="scientific">Phyllosticta capitalensis</name>
    <dbReference type="NCBI Taxonomy" id="121624"/>
    <lineage>
        <taxon>Eukaryota</taxon>
        <taxon>Fungi</taxon>
        <taxon>Dikarya</taxon>
        <taxon>Ascomycota</taxon>
        <taxon>Pezizomycotina</taxon>
        <taxon>Dothideomycetes</taxon>
        <taxon>Dothideomycetes incertae sedis</taxon>
        <taxon>Botryosphaeriales</taxon>
        <taxon>Phyllostictaceae</taxon>
        <taxon>Phyllosticta</taxon>
    </lineage>
</organism>
<evidence type="ECO:0000256" key="1">
    <source>
        <dbReference type="ARBA" id="ARBA00022884"/>
    </source>
</evidence>
<evidence type="ECO:0000256" key="3">
    <source>
        <dbReference type="SAM" id="MobiDB-lite"/>
    </source>
</evidence>
<dbReference type="InterPro" id="IPR000504">
    <property type="entry name" value="RRM_dom"/>
</dbReference>
<dbReference type="PANTHER" id="PTHR48025:SF1">
    <property type="entry name" value="RRM DOMAIN-CONTAINING PROTEIN"/>
    <property type="match status" value="1"/>
</dbReference>
<comment type="caution">
    <text evidence="5">The sequence shown here is derived from an EMBL/GenBank/DDBJ whole genome shotgun (WGS) entry which is preliminary data.</text>
</comment>
<dbReference type="InterPro" id="IPR035979">
    <property type="entry name" value="RBD_domain_sf"/>
</dbReference>
<proteinExistence type="predicted"/>
<feature type="compositionally biased region" description="Acidic residues" evidence="3">
    <location>
        <begin position="98"/>
        <end position="107"/>
    </location>
</feature>
<dbReference type="PANTHER" id="PTHR48025">
    <property type="entry name" value="OS02G0815200 PROTEIN"/>
    <property type="match status" value="1"/>
</dbReference>
<feature type="region of interest" description="Disordered" evidence="3">
    <location>
        <begin position="381"/>
        <end position="443"/>
    </location>
</feature>
<protein>
    <recommendedName>
        <fullName evidence="4">RRM domain-containing protein</fullName>
    </recommendedName>
</protein>
<dbReference type="InterPro" id="IPR012677">
    <property type="entry name" value="Nucleotide-bd_a/b_plait_sf"/>
</dbReference>
<feature type="region of interest" description="Disordered" evidence="3">
    <location>
        <begin position="218"/>
        <end position="253"/>
    </location>
</feature>